<name>A0A0F9HHS5_9ZZZZ</name>
<dbReference type="AlphaFoldDB" id="A0A0F9HHS5"/>
<evidence type="ECO:0000313" key="1">
    <source>
        <dbReference type="EMBL" id="KKL81195.1"/>
    </source>
</evidence>
<protein>
    <submittedName>
        <fullName evidence="1">Uncharacterized protein</fullName>
    </submittedName>
</protein>
<dbReference type="EMBL" id="LAZR01022636">
    <property type="protein sequence ID" value="KKL81195.1"/>
    <property type="molecule type" value="Genomic_DNA"/>
</dbReference>
<sequence>MPCQACGSQMHFANDPSCPGPRIEMPLIDVKVNIVPSPEEQTVIILSEIKTELKRILEELRTMQRRARKRQLR</sequence>
<comment type="caution">
    <text evidence="1">The sequence shown here is derived from an EMBL/GenBank/DDBJ whole genome shotgun (WGS) entry which is preliminary data.</text>
</comment>
<gene>
    <name evidence="1" type="ORF">LCGC14_1997170</name>
</gene>
<accession>A0A0F9HHS5</accession>
<organism evidence="1">
    <name type="scientific">marine sediment metagenome</name>
    <dbReference type="NCBI Taxonomy" id="412755"/>
    <lineage>
        <taxon>unclassified sequences</taxon>
        <taxon>metagenomes</taxon>
        <taxon>ecological metagenomes</taxon>
    </lineage>
</organism>
<proteinExistence type="predicted"/>
<reference evidence="1" key="1">
    <citation type="journal article" date="2015" name="Nature">
        <title>Complex archaea that bridge the gap between prokaryotes and eukaryotes.</title>
        <authorList>
            <person name="Spang A."/>
            <person name="Saw J.H."/>
            <person name="Jorgensen S.L."/>
            <person name="Zaremba-Niedzwiedzka K."/>
            <person name="Martijn J."/>
            <person name="Lind A.E."/>
            <person name="van Eijk R."/>
            <person name="Schleper C."/>
            <person name="Guy L."/>
            <person name="Ettema T.J."/>
        </authorList>
    </citation>
    <scope>NUCLEOTIDE SEQUENCE</scope>
</reference>